<dbReference type="EMBL" id="CP058214">
    <property type="protein sequence ID" value="QPC42587.1"/>
    <property type="molecule type" value="Genomic_DNA"/>
</dbReference>
<evidence type="ECO:0000313" key="13">
    <source>
        <dbReference type="EMBL" id="QPC42587.1"/>
    </source>
</evidence>
<dbReference type="InterPro" id="IPR029058">
    <property type="entry name" value="AB_hydrolase_fold"/>
</dbReference>
<dbReference type="PANTHER" id="PTHR16138">
    <property type="entry name" value="MYCOPHENOLIC ACID ACYL-GLUCURONIDE ESTERASE, MITOCHONDRIAL"/>
    <property type="match status" value="1"/>
</dbReference>
<proteinExistence type="predicted"/>
<evidence type="ECO:0000256" key="3">
    <source>
        <dbReference type="ARBA" id="ARBA00022946"/>
    </source>
</evidence>
<keyword evidence="3" id="KW-0809">Transit peptide</keyword>
<dbReference type="AlphaFoldDB" id="A0A7S8C3C6"/>
<comment type="function">
    <text evidence="9">Acts as an acyl-protein thioesterase that hydrolyzes fatty acids from acylated residues in proteins. Regulates the mitochondrial S-depalmitoylation of the nucleophilic active site residue of peroxiredoxin-5/PRDX5, a key antioxidant protein, therefore modulating mitochondrial antioxidant ability. Also catalyzes the deglucuronidation of mycophenolic acid acyl-glucuronide, an active metabolite of the immunosuppressant drug mycophenolate.</text>
</comment>
<evidence type="ECO:0000313" key="14">
    <source>
        <dbReference type="Proteomes" id="UP000593594"/>
    </source>
</evidence>
<dbReference type="EC" id="3.1.1.93" evidence="4"/>
<gene>
    <name evidence="13" type="ORF">HW532_07655</name>
</gene>
<evidence type="ECO:0000256" key="6">
    <source>
        <dbReference type="ARBA" id="ARBA00041520"/>
    </source>
</evidence>
<accession>A0A7S8C3C6</accession>
<dbReference type="RefSeq" id="WP_213163822.1">
    <property type="nucleotide sequence ID" value="NZ_CP058214.1"/>
</dbReference>
<evidence type="ECO:0000256" key="5">
    <source>
        <dbReference type="ARBA" id="ARBA00039314"/>
    </source>
</evidence>
<evidence type="ECO:0000256" key="1">
    <source>
        <dbReference type="ARBA" id="ARBA00012423"/>
    </source>
</evidence>
<comment type="catalytic activity">
    <reaction evidence="11">
        <text>mycophenolic acid O-acyl-beta-D-glucuronide + H2O = mycophenolate + D-glucuronate + H(+)</text>
        <dbReference type="Rhea" id="RHEA:34179"/>
        <dbReference type="ChEBI" id="CHEBI:15377"/>
        <dbReference type="ChEBI" id="CHEBI:15378"/>
        <dbReference type="ChEBI" id="CHEBI:58720"/>
        <dbReference type="ChEBI" id="CHEBI:62932"/>
        <dbReference type="ChEBI" id="CHEBI:66982"/>
        <dbReference type="EC" id="3.1.1.93"/>
    </reaction>
    <physiologicalReaction direction="left-to-right" evidence="11">
        <dbReference type="Rhea" id="RHEA:34180"/>
    </physiologicalReaction>
</comment>
<evidence type="ECO:0000256" key="7">
    <source>
        <dbReference type="ARBA" id="ARBA00042645"/>
    </source>
</evidence>
<evidence type="ECO:0000256" key="9">
    <source>
        <dbReference type="ARBA" id="ARBA00046047"/>
    </source>
</evidence>
<dbReference type="InterPro" id="IPR052382">
    <property type="entry name" value="ABHD10_acyl-thioesterase"/>
</dbReference>
<dbReference type="KEGG" id="kmn:HW532_07655"/>
<sequence length="274" mass="29596">MTDQQQYHEVRPGTRLAVRCDGTAVAGRCGLFWLGGFKSAMSGEKATVLAARAAAEGRHTVRFDYSGHGASDGRFEDGTISLWLEEAAAVFTAHAAGPRVLVGSSMGAWLALLLAARLPPGRVRGLVLLAPAADMTEALIWRTAPEEMREAILRQGVWMRPSRYGDGPYPITRALIEDGRRHLMLDAGMAAPWPVRILHGEDDPDVPWRHGLDLYRALAGGDVTFTLVKGGDHRLSRRGDIELMCETAEALCRRADEGAGQAATDESSAPSPSR</sequence>
<evidence type="ECO:0000256" key="2">
    <source>
        <dbReference type="ARBA" id="ARBA00022801"/>
    </source>
</evidence>
<evidence type="ECO:0000256" key="11">
    <source>
        <dbReference type="ARBA" id="ARBA00047972"/>
    </source>
</evidence>
<evidence type="ECO:0000259" key="12">
    <source>
        <dbReference type="Pfam" id="PF12697"/>
    </source>
</evidence>
<comment type="catalytic activity">
    <reaction evidence="10">
        <text>S-hexadecanoyl-L-cysteinyl-[protein] + H2O = L-cysteinyl-[protein] + hexadecanoate + H(+)</text>
        <dbReference type="Rhea" id="RHEA:19233"/>
        <dbReference type="Rhea" id="RHEA-COMP:10131"/>
        <dbReference type="Rhea" id="RHEA-COMP:11032"/>
        <dbReference type="ChEBI" id="CHEBI:7896"/>
        <dbReference type="ChEBI" id="CHEBI:15377"/>
        <dbReference type="ChEBI" id="CHEBI:15378"/>
        <dbReference type="ChEBI" id="CHEBI:29950"/>
        <dbReference type="ChEBI" id="CHEBI:74151"/>
        <dbReference type="EC" id="3.1.2.22"/>
    </reaction>
    <physiologicalReaction direction="left-to-right" evidence="10">
        <dbReference type="Rhea" id="RHEA:19234"/>
    </physiologicalReaction>
</comment>
<evidence type="ECO:0000256" key="10">
    <source>
        <dbReference type="ARBA" id="ARBA00047409"/>
    </source>
</evidence>
<dbReference type="GO" id="GO:0102390">
    <property type="term" value="F:mycophenolic acid acyl-glucuronide esterase activity"/>
    <property type="evidence" value="ECO:0007669"/>
    <property type="project" value="UniProtKB-EC"/>
</dbReference>
<organism evidence="13 14">
    <name type="scientific">Kaustia mangrovi</name>
    <dbReference type="NCBI Taxonomy" id="2593653"/>
    <lineage>
        <taxon>Bacteria</taxon>
        <taxon>Pseudomonadati</taxon>
        <taxon>Pseudomonadota</taxon>
        <taxon>Alphaproteobacteria</taxon>
        <taxon>Hyphomicrobiales</taxon>
        <taxon>Parvibaculaceae</taxon>
        <taxon>Kaustia</taxon>
    </lineage>
</organism>
<dbReference type="InterPro" id="IPR000073">
    <property type="entry name" value="AB_hydrolase_1"/>
</dbReference>
<evidence type="ECO:0000256" key="8">
    <source>
        <dbReference type="ARBA" id="ARBA00042704"/>
    </source>
</evidence>
<dbReference type="PANTHER" id="PTHR16138:SF7">
    <property type="entry name" value="PALMITOYL-PROTEIN THIOESTERASE ABHD10, MITOCHONDRIAL"/>
    <property type="match status" value="1"/>
</dbReference>
<feature type="domain" description="AB hydrolase-1" evidence="12">
    <location>
        <begin position="47"/>
        <end position="234"/>
    </location>
</feature>
<name>A0A7S8C3C6_9HYPH</name>
<dbReference type="SUPFAM" id="SSF53474">
    <property type="entry name" value="alpha/beta-Hydrolases"/>
    <property type="match status" value="1"/>
</dbReference>
<keyword evidence="2 13" id="KW-0378">Hydrolase</keyword>
<dbReference type="Gene3D" id="3.40.50.1820">
    <property type="entry name" value="alpha/beta hydrolase"/>
    <property type="match status" value="1"/>
</dbReference>
<evidence type="ECO:0000256" key="4">
    <source>
        <dbReference type="ARBA" id="ARBA00039132"/>
    </source>
</evidence>
<reference evidence="13 14" key="1">
    <citation type="submission" date="2020-06" db="EMBL/GenBank/DDBJ databases">
        <title>Genome sequence of 2 isolates from Red Sea Mangroves.</title>
        <authorList>
            <person name="Sefrji F."/>
            <person name="Michoud G."/>
            <person name="Merlino G."/>
            <person name="Daffonchio D."/>
        </authorList>
    </citation>
    <scope>NUCLEOTIDE SEQUENCE [LARGE SCALE GENOMIC DNA]</scope>
    <source>
        <strain evidence="13 14">R1DC25</strain>
    </source>
</reference>
<dbReference type="Pfam" id="PF12697">
    <property type="entry name" value="Abhydrolase_6"/>
    <property type="match status" value="1"/>
</dbReference>
<dbReference type="EC" id="3.1.2.22" evidence="1"/>
<keyword evidence="14" id="KW-1185">Reference proteome</keyword>
<dbReference type="Proteomes" id="UP000593594">
    <property type="component" value="Chromosome"/>
</dbReference>
<dbReference type="GO" id="GO:0008474">
    <property type="term" value="F:palmitoyl-(protein) hydrolase activity"/>
    <property type="evidence" value="ECO:0007669"/>
    <property type="project" value="UniProtKB-EC"/>
</dbReference>
<protein>
    <recommendedName>
        <fullName evidence="5">Palmitoyl-protein thioesterase ABHD10, mitochondrial</fullName>
        <ecNumber evidence="4">3.1.1.93</ecNumber>
        <ecNumber evidence="1">3.1.2.22</ecNumber>
    </recommendedName>
    <alternativeName>
        <fullName evidence="7">Acyl-protein thioesterase ABHD10</fullName>
    </alternativeName>
    <alternativeName>
        <fullName evidence="8">Alpha/beta hydrolase domain-containing protein 10</fullName>
    </alternativeName>
    <alternativeName>
        <fullName evidence="6">Mycophenolic acid acyl-glucuronide esterase, mitochondrial</fullName>
    </alternativeName>
</protein>